<proteinExistence type="predicted"/>
<dbReference type="EMBL" id="JBHSDL010000030">
    <property type="protein sequence ID" value="MFC4377301.1"/>
    <property type="molecule type" value="Genomic_DNA"/>
</dbReference>
<dbReference type="RefSeq" id="WP_378568317.1">
    <property type="nucleotide sequence ID" value="NZ_JBHSDL010000030.1"/>
</dbReference>
<keyword evidence="2" id="KW-1185">Reference proteome</keyword>
<protein>
    <submittedName>
        <fullName evidence="1">CxxxxCH/CxxCH domain-containing protein</fullName>
    </submittedName>
</protein>
<dbReference type="Proteomes" id="UP001595844">
    <property type="component" value="Unassembled WGS sequence"/>
</dbReference>
<accession>A0ABV8VMM4</accession>
<comment type="caution">
    <text evidence="1">The sequence shown here is derived from an EMBL/GenBank/DDBJ whole genome shotgun (WGS) entry which is preliminary data.</text>
</comment>
<evidence type="ECO:0000313" key="1">
    <source>
        <dbReference type="EMBL" id="MFC4377301.1"/>
    </source>
</evidence>
<evidence type="ECO:0000313" key="2">
    <source>
        <dbReference type="Proteomes" id="UP001595844"/>
    </source>
</evidence>
<name>A0ABV8VMM4_9NOCA</name>
<organism evidence="1 2">
    <name type="scientific">Nocardia halotolerans</name>
    <dbReference type="NCBI Taxonomy" id="1755878"/>
    <lineage>
        <taxon>Bacteria</taxon>
        <taxon>Bacillati</taxon>
        <taxon>Actinomycetota</taxon>
        <taxon>Actinomycetes</taxon>
        <taxon>Mycobacteriales</taxon>
        <taxon>Nocardiaceae</taxon>
        <taxon>Nocardia</taxon>
    </lineage>
</organism>
<sequence>MYNTCSGIRCHSGDAGSPAKGTSLIAA</sequence>
<reference evidence="2" key="1">
    <citation type="journal article" date="2019" name="Int. J. Syst. Evol. Microbiol.">
        <title>The Global Catalogue of Microorganisms (GCM) 10K type strain sequencing project: providing services to taxonomists for standard genome sequencing and annotation.</title>
        <authorList>
            <consortium name="The Broad Institute Genomics Platform"/>
            <consortium name="The Broad Institute Genome Sequencing Center for Infectious Disease"/>
            <person name="Wu L."/>
            <person name="Ma J."/>
        </authorList>
    </citation>
    <scope>NUCLEOTIDE SEQUENCE [LARGE SCALE GENOMIC DNA]</scope>
    <source>
        <strain evidence="2">IBRC-M 10490</strain>
    </source>
</reference>
<gene>
    <name evidence="1" type="ORF">ACFO5K_24780</name>
</gene>